<keyword evidence="3" id="KW-1185">Reference proteome</keyword>
<proteinExistence type="predicted"/>
<organism evidence="2 3">
    <name type="scientific">Carnegiea gigantea</name>
    <dbReference type="NCBI Taxonomy" id="171969"/>
    <lineage>
        <taxon>Eukaryota</taxon>
        <taxon>Viridiplantae</taxon>
        <taxon>Streptophyta</taxon>
        <taxon>Embryophyta</taxon>
        <taxon>Tracheophyta</taxon>
        <taxon>Spermatophyta</taxon>
        <taxon>Magnoliopsida</taxon>
        <taxon>eudicotyledons</taxon>
        <taxon>Gunneridae</taxon>
        <taxon>Pentapetalae</taxon>
        <taxon>Caryophyllales</taxon>
        <taxon>Cactineae</taxon>
        <taxon>Cactaceae</taxon>
        <taxon>Cactoideae</taxon>
        <taxon>Echinocereeae</taxon>
        <taxon>Carnegiea</taxon>
    </lineage>
</organism>
<sequence>MVLLEMVCELVGLCEPHVSFMQYGCVWFYVKDVGMTYSDRIMQVHNEKKWRKTTSRIICADGARLSRSEGPQKGSVMDEDWEISSGSEFVPSEAGPSTEDTVSLVEGNGEDVGVCGSDSDDTVDIDADSGYGSGKGKVGRERGNPSWKVDGGGVRFAFDKDGRGVRGIVPVSMRGRCTLKKICKFNKTLEPYQRKAIEGTILKLILEYRPFSMQGKLTTALAKVWVPRRKEFRLAGRLVPCFVFTNDGKRAEFGEDDLSMTELARMVQLRMAQYVTEKSGKLKRKK</sequence>
<protein>
    <submittedName>
        <fullName evidence="2">Uncharacterized protein</fullName>
    </submittedName>
</protein>
<feature type="region of interest" description="Disordered" evidence="1">
    <location>
        <begin position="125"/>
        <end position="144"/>
    </location>
</feature>
<evidence type="ECO:0000256" key="1">
    <source>
        <dbReference type="SAM" id="MobiDB-lite"/>
    </source>
</evidence>
<evidence type="ECO:0000313" key="3">
    <source>
        <dbReference type="Proteomes" id="UP001153076"/>
    </source>
</evidence>
<dbReference type="AlphaFoldDB" id="A0A9Q1QF38"/>
<dbReference type="EMBL" id="JAKOGI010000227">
    <property type="protein sequence ID" value="KAJ8439201.1"/>
    <property type="molecule type" value="Genomic_DNA"/>
</dbReference>
<gene>
    <name evidence="2" type="ORF">Cgig2_003414</name>
</gene>
<accession>A0A9Q1QF38</accession>
<dbReference type="Proteomes" id="UP001153076">
    <property type="component" value="Unassembled WGS sequence"/>
</dbReference>
<comment type="caution">
    <text evidence="2">The sequence shown here is derived from an EMBL/GenBank/DDBJ whole genome shotgun (WGS) entry which is preliminary data.</text>
</comment>
<name>A0A9Q1QF38_9CARY</name>
<evidence type="ECO:0000313" key="2">
    <source>
        <dbReference type="EMBL" id="KAJ8439201.1"/>
    </source>
</evidence>
<reference evidence="2" key="1">
    <citation type="submission" date="2022-04" db="EMBL/GenBank/DDBJ databases">
        <title>Carnegiea gigantea Genome sequencing and assembly v2.</title>
        <authorList>
            <person name="Copetti D."/>
            <person name="Sanderson M.J."/>
            <person name="Burquez A."/>
            <person name="Wojciechowski M.F."/>
        </authorList>
    </citation>
    <scope>NUCLEOTIDE SEQUENCE</scope>
    <source>
        <strain evidence="2">SGP5-SGP5p</strain>
        <tissue evidence="2">Aerial part</tissue>
    </source>
</reference>
<dbReference type="OrthoDB" id="1433100at2759"/>